<dbReference type="InterPro" id="IPR002347">
    <property type="entry name" value="SDR_fam"/>
</dbReference>
<dbReference type="InterPro" id="IPR036291">
    <property type="entry name" value="NAD(P)-bd_dom_sf"/>
</dbReference>
<dbReference type="RefSeq" id="XP_064711955.1">
    <property type="nucleotide sequence ID" value="XM_064844095.1"/>
</dbReference>
<dbReference type="InterPro" id="IPR020904">
    <property type="entry name" value="Sc_DH/Rdtase_CS"/>
</dbReference>
<dbReference type="EMBL" id="JAVRRD010000001">
    <property type="protein sequence ID" value="KAK5064631.1"/>
    <property type="molecule type" value="Genomic_DNA"/>
</dbReference>
<keyword evidence="2" id="KW-0521">NADP</keyword>
<keyword evidence="5" id="KW-1185">Reference proteome</keyword>
<comment type="caution">
    <text evidence="4">The sequence shown here is derived from an EMBL/GenBank/DDBJ whole genome shotgun (WGS) entry which is preliminary data.</text>
</comment>
<organism evidence="4 5">
    <name type="scientific">Exophiala bonariae</name>
    <dbReference type="NCBI Taxonomy" id="1690606"/>
    <lineage>
        <taxon>Eukaryota</taxon>
        <taxon>Fungi</taxon>
        <taxon>Dikarya</taxon>
        <taxon>Ascomycota</taxon>
        <taxon>Pezizomycotina</taxon>
        <taxon>Eurotiomycetes</taxon>
        <taxon>Chaetothyriomycetidae</taxon>
        <taxon>Chaetothyriales</taxon>
        <taxon>Herpotrichiellaceae</taxon>
        <taxon>Exophiala</taxon>
    </lineage>
</organism>
<proteinExistence type="inferred from homology"/>
<evidence type="ECO:0000313" key="5">
    <source>
        <dbReference type="Proteomes" id="UP001358417"/>
    </source>
</evidence>
<reference evidence="4 5" key="1">
    <citation type="submission" date="2023-08" db="EMBL/GenBank/DDBJ databases">
        <title>Black Yeasts Isolated from many extreme environments.</title>
        <authorList>
            <person name="Coleine C."/>
            <person name="Stajich J.E."/>
            <person name="Selbmann L."/>
        </authorList>
    </citation>
    <scope>NUCLEOTIDE SEQUENCE [LARGE SCALE GENOMIC DNA]</scope>
    <source>
        <strain evidence="4 5">CCFEE 5792</strain>
    </source>
</reference>
<sequence length="289" mass="31892">MSPQRYNYTGPVDCSIIPDKSQCKGKSVIVTGGANGLGEAYVRAFVDAGAFVTFCDINKVKGEAVESELTSLFEAAVAKSPSQSVDIVIANAGVGRGSGDPMMQLEDPFVTPTKPSTHIIDINLVGALYTFKLAVHYFRRSPQDNERDRCFIFIGSLAGFVDNLGSWEYSAAKFGLRGFMRAVRWNSHNQGIRVAYVAPSYVRTVIQSAETYEGMRRKGIEFATPESCVAAIMRISCDKGINGHSFVVVPYSVAKEGFKDAEEDDWTDENYWLQKFQRTVVNVRGDSWD</sequence>
<dbReference type="SUPFAM" id="SSF51735">
    <property type="entry name" value="NAD(P)-binding Rossmann-fold domains"/>
    <property type="match status" value="1"/>
</dbReference>
<gene>
    <name evidence="4" type="ORF">LTR84_000465</name>
</gene>
<dbReference type="Pfam" id="PF00106">
    <property type="entry name" value="adh_short"/>
    <property type="match status" value="1"/>
</dbReference>
<dbReference type="GeneID" id="89968687"/>
<evidence type="ECO:0000256" key="2">
    <source>
        <dbReference type="ARBA" id="ARBA00022857"/>
    </source>
</evidence>
<dbReference type="PANTHER" id="PTHR43180:SF31">
    <property type="entry name" value="CHAIN DEHYDROGENASE_REDUCTASE, PUTATIVE (AFU_ORTHOLOGUE AFUA_2G16570)-RELATED"/>
    <property type="match status" value="1"/>
</dbReference>
<evidence type="ECO:0000256" key="3">
    <source>
        <dbReference type="ARBA" id="ARBA00023002"/>
    </source>
</evidence>
<protein>
    <submittedName>
        <fullName evidence="4">Uncharacterized protein</fullName>
    </submittedName>
</protein>
<dbReference type="PANTHER" id="PTHR43180">
    <property type="entry name" value="3-OXOACYL-(ACYL-CARRIER-PROTEIN) REDUCTASE (AFU_ORTHOLOGUE AFUA_6G11210)"/>
    <property type="match status" value="1"/>
</dbReference>
<keyword evidence="3" id="KW-0560">Oxidoreductase</keyword>
<dbReference type="Proteomes" id="UP001358417">
    <property type="component" value="Unassembled WGS sequence"/>
</dbReference>
<dbReference type="Gene3D" id="3.40.50.720">
    <property type="entry name" value="NAD(P)-binding Rossmann-like Domain"/>
    <property type="match status" value="1"/>
</dbReference>
<dbReference type="AlphaFoldDB" id="A0AAV9NRA0"/>
<evidence type="ECO:0000313" key="4">
    <source>
        <dbReference type="EMBL" id="KAK5064631.1"/>
    </source>
</evidence>
<dbReference type="GO" id="GO:0016491">
    <property type="term" value="F:oxidoreductase activity"/>
    <property type="evidence" value="ECO:0007669"/>
    <property type="project" value="UniProtKB-KW"/>
</dbReference>
<evidence type="ECO:0000256" key="1">
    <source>
        <dbReference type="ARBA" id="ARBA00006484"/>
    </source>
</evidence>
<accession>A0AAV9NRA0</accession>
<comment type="similarity">
    <text evidence="1">Belongs to the short-chain dehydrogenases/reductases (SDR) family.</text>
</comment>
<name>A0AAV9NRA0_9EURO</name>
<dbReference type="PRINTS" id="PR00081">
    <property type="entry name" value="GDHRDH"/>
</dbReference>
<dbReference type="PROSITE" id="PS00061">
    <property type="entry name" value="ADH_SHORT"/>
    <property type="match status" value="1"/>
</dbReference>